<evidence type="ECO:0000313" key="2">
    <source>
        <dbReference type="EMBL" id="MDO9714116.1"/>
    </source>
</evidence>
<dbReference type="InterPro" id="IPR013766">
    <property type="entry name" value="Thioredoxin_domain"/>
</dbReference>
<dbReference type="PANTHER" id="PTHR42852">
    <property type="entry name" value="THIOL:DISULFIDE INTERCHANGE PROTEIN DSBE"/>
    <property type="match status" value="1"/>
</dbReference>
<dbReference type="Pfam" id="PF17991">
    <property type="entry name" value="Thioredoxin_10"/>
    <property type="match status" value="1"/>
</dbReference>
<comment type="caution">
    <text evidence="2">The sequence shown here is derived from an EMBL/GenBank/DDBJ whole genome shotgun (WGS) entry which is preliminary data.</text>
</comment>
<organism evidence="2 3">
    <name type="scientific">Paracraurococcus lichenis</name>
    <dbReference type="NCBI Taxonomy" id="3064888"/>
    <lineage>
        <taxon>Bacteria</taxon>
        <taxon>Pseudomonadati</taxon>
        <taxon>Pseudomonadota</taxon>
        <taxon>Alphaproteobacteria</taxon>
        <taxon>Acetobacterales</taxon>
        <taxon>Roseomonadaceae</taxon>
        <taxon>Paracraurococcus</taxon>
    </lineage>
</organism>
<keyword evidence="3" id="KW-1185">Reference proteome</keyword>
<sequence length="338" mass="36999">MAPDRRENRMQRRTILPGLLAAGAMLVGLPPLLRSAAQSARGVPAPEFAGIEGWLNTDAPISLSALRGKVVLVDFWTYSCINCRRTVPYLNRWQAEYGPHGLQIIGIHTPEFGFERVRHNVADAVREFGIRYPVGQDNGFQTWRAWSNQAWPAFYLVDREGRIVLLREGEGHAREMEGAIRSLLGLAGTGPFGQPGDDPDLTQIRSPEIYFGSQHPTPQDPAQSPRRGEAEYAFGPGRGPGLNQYQLDGRWVHEVEALVLKSARGGLRLRFSAAKLHLVAAAPGSAALRVTVDGDAERTIEVGRPTLTTLVDGTTYGEHWLAMEAATPGLSLFSVTFG</sequence>
<name>A0ABT9EDH3_9PROT</name>
<evidence type="ECO:0000259" key="1">
    <source>
        <dbReference type="PROSITE" id="PS51352"/>
    </source>
</evidence>
<dbReference type="EMBL" id="JAUTWS010000167">
    <property type="protein sequence ID" value="MDO9714116.1"/>
    <property type="molecule type" value="Genomic_DNA"/>
</dbReference>
<reference evidence="2 3" key="1">
    <citation type="submission" date="2023-08" db="EMBL/GenBank/DDBJ databases">
        <title>The draft genome sequence of Paracraurococcus sp. LOR1-02.</title>
        <authorList>
            <person name="Kingkaew E."/>
            <person name="Tanasupawat S."/>
        </authorList>
    </citation>
    <scope>NUCLEOTIDE SEQUENCE [LARGE SCALE GENOMIC DNA]</scope>
    <source>
        <strain evidence="2 3">LOR1-02</strain>
    </source>
</reference>
<protein>
    <submittedName>
        <fullName evidence="2">Redoxin domain-containing protein</fullName>
    </submittedName>
</protein>
<dbReference type="InterPro" id="IPR050553">
    <property type="entry name" value="Thioredoxin_ResA/DsbE_sf"/>
</dbReference>
<dbReference type="InterPro" id="IPR036249">
    <property type="entry name" value="Thioredoxin-like_sf"/>
</dbReference>
<gene>
    <name evidence="2" type="ORF">Q7A36_37805</name>
</gene>
<dbReference type="Gene3D" id="3.40.30.10">
    <property type="entry name" value="Glutaredoxin"/>
    <property type="match status" value="1"/>
</dbReference>
<dbReference type="Gene3D" id="2.60.120.260">
    <property type="entry name" value="Galactose-binding domain-like"/>
    <property type="match status" value="1"/>
</dbReference>
<feature type="domain" description="Thioredoxin" evidence="1">
    <location>
        <begin position="39"/>
        <end position="185"/>
    </location>
</feature>
<proteinExistence type="predicted"/>
<dbReference type="InterPro" id="IPR041017">
    <property type="entry name" value="Thioredoxin_10"/>
</dbReference>
<dbReference type="PANTHER" id="PTHR42852:SF13">
    <property type="entry name" value="PROTEIN DIPZ"/>
    <property type="match status" value="1"/>
</dbReference>
<dbReference type="SUPFAM" id="SSF52833">
    <property type="entry name" value="Thioredoxin-like"/>
    <property type="match status" value="1"/>
</dbReference>
<dbReference type="CDD" id="cd03012">
    <property type="entry name" value="TlpA_like_DipZ_like"/>
    <property type="match status" value="1"/>
</dbReference>
<accession>A0ABT9EDH3</accession>
<dbReference type="RefSeq" id="WP_305108955.1">
    <property type="nucleotide sequence ID" value="NZ_JAUTWS010000167.1"/>
</dbReference>
<dbReference type="Pfam" id="PF00578">
    <property type="entry name" value="AhpC-TSA"/>
    <property type="match status" value="1"/>
</dbReference>
<evidence type="ECO:0000313" key="3">
    <source>
        <dbReference type="Proteomes" id="UP001243009"/>
    </source>
</evidence>
<dbReference type="Proteomes" id="UP001243009">
    <property type="component" value="Unassembled WGS sequence"/>
</dbReference>
<dbReference type="PROSITE" id="PS51352">
    <property type="entry name" value="THIOREDOXIN_2"/>
    <property type="match status" value="1"/>
</dbReference>
<dbReference type="InterPro" id="IPR000866">
    <property type="entry name" value="AhpC/TSA"/>
</dbReference>